<protein>
    <submittedName>
        <fullName evidence="2">Uncharacterized protein</fullName>
    </submittedName>
</protein>
<keyword evidence="3" id="KW-1185">Reference proteome</keyword>
<proteinExistence type="predicted"/>
<comment type="caution">
    <text evidence="2">The sequence shown here is derived from an EMBL/GenBank/DDBJ whole genome shotgun (WGS) entry which is preliminary data.</text>
</comment>
<gene>
    <name evidence="2" type="ORF">HAX54_026404</name>
</gene>
<name>A0ABS8S7C6_DATST</name>
<evidence type="ECO:0000313" key="3">
    <source>
        <dbReference type="Proteomes" id="UP000823775"/>
    </source>
</evidence>
<accession>A0ABS8S7C6</accession>
<dbReference type="Proteomes" id="UP000823775">
    <property type="component" value="Unassembled WGS sequence"/>
</dbReference>
<organism evidence="2 3">
    <name type="scientific">Datura stramonium</name>
    <name type="common">Jimsonweed</name>
    <name type="synonym">Common thornapple</name>
    <dbReference type="NCBI Taxonomy" id="4076"/>
    <lineage>
        <taxon>Eukaryota</taxon>
        <taxon>Viridiplantae</taxon>
        <taxon>Streptophyta</taxon>
        <taxon>Embryophyta</taxon>
        <taxon>Tracheophyta</taxon>
        <taxon>Spermatophyta</taxon>
        <taxon>Magnoliopsida</taxon>
        <taxon>eudicotyledons</taxon>
        <taxon>Gunneridae</taxon>
        <taxon>Pentapetalae</taxon>
        <taxon>asterids</taxon>
        <taxon>lamiids</taxon>
        <taxon>Solanales</taxon>
        <taxon>Solanaceae</taxon>
        <taxon>Solanoideae</taxon>
        <taxon>Datureae</taxon>
        <taxon>Datura</taxon>
    </lineage>
</organism>
<sequence>MFWSKLGLESLFEAEFQVPDQSPGLIWAWVSGHVRVRIESRVPCQSQVSSPGLGLNLEFQVKVRARSSLRSEVGSRVRDRYWVKIGFESCVESRSGLGFYVGVGSSEGQDSESVPKARVSMDCGGGPE</sequence>
<dbReference type="EMBL" id="JACEIK010000320">
    <property type="protein sequence ID" value="MCD7454873.1"/>
    <property type="molecule type" value="Genomic_DNA"/>
</dbReference>
<reference evidence="2 3" key="1">
    <citation type="journal article" date="2021" name="BMC Genomics">
        <title>Datura genome reveals duplications of psychoactive alkaloid biosynthetic genes and high mutation rate following tissue culture.</title>
        <authorList>
            <person name="Rajewski A."/>
            <person name="Carter-House D."/>
            <person name="Stajich J."/>
            <person name="Litt A."/>
        </authorList>
    </citation>
    <scope>NUCLEOTIDE SEQUENCE [LARGE SCALE GENOMIC DNA]</scope>
    <source>
        <strain evidence="2">AR-01</strain>
    </source>
</reference>
<evidence type="ECO:0000313" key="2">
    <source>
        <dbReference type="EMBL" id="MCD7454873.1"/>
    </source>
</evidence>
<feature type="region of interest" description="Disordered" evidence="1">
    <location>
        <begin position="105"/>
        <end position="128"/>
    </location>
</feature>
<evidence type="ECO:0000256" key="1">
    <source>
        <dbReference type="SAM" id="MobiDB-lite"/>
    </source>
</evidence>